<feature type="active site" description="Charge relay system" evidence="5">
    <location>
        <position position="130"/>
    </location>
</feature>
<keyword evidence="1 5" id="KW-0436">Ligase</keyword>
<dbReference type="InterPro" id="IPR000120">
    <property type="entry name" value="Amidase"/>
</dbReference>
<dbReference type="WBParaSite" id="SMUV_0000997501-mRNA-1">
    <property type="protein sequence ID" value="SMUV_0000997501-mRNA-1"/>
    <property type="gene ID" value="SMUV_0000997501"/>
</dbReference>
<feature type="domain" description="Amidase" evidence="6">
    <location>
        <begin position="4"/>
        <end position="447"/>
    </location>
</feature>
<dbReference type="STRING" id="451379.A0A0N5AYD7"/>
<dbReference type="GO" id="GO:0030956">
    <property type="term" value="C:glutamyl-tRNA(Gln) amidotransferase complex"/>
    <property type="evidence" value="ECO:0007669"/>
    <property type="project" value="UniProtKB-UniRule"/>
</dbReference>
<dbReference type="SUPFAM" id="SSF75304">
    <property type="entry name" value="Amidase signature (AS) enzymes"/>
    <property type="match status" value="1"/>
</dbReference>
<evidence type="ECO:0000256" key="2">
    <source>
        <dbReference type="ARBA" id="ARBA00022741"/>
    </source>
</evidence>
<name>A0A0N5AYD7_9BILA</name>
<keyword evidence="5" id="KW-0496">Mitochondrion</keyword>
<evidence type="ECO:0000256" key="5">
    <source>
        <dbReference type="HAMAP-Rule" id="MF_03150"/>
    </source>
</evidence>
<dbReference type="InterPro" id="IPR036928">
    <property type="entry name" value="AS_sf"/>
</dbReference>
<evidence type="ECO:0000256" key="3">
    <source>
        <dbReference type="ARBA" id="ARBA00022840"/>
    </source>
</evidence>
<evidence type="ECO:0000313" key="8">
    <source>
        <dbReference type="WBParaSite" id="SMUV_0000997501-mRNA-1"/>
    </source>
</evidence>
<feature type="active site" description="Charge relay system" evidence="5">
    <location>
        <position position="48"/>
    </location>
</feature>
<evidence type="ECO:0000313" key="7">
    <source>
        <dbReference type="Proteomes" id="UP000046393"/>
    </source>
</evidence>
<reference evidence="8" key="1">
    <citation type="submission" date="2017-02" db="UniProtKB">
        <authorList>
            <consortium name="WormBaseParasite"/>
        </authorList>
    </citation>
    <scope>IDENTIFICATION</scope>
</reference>
<dbReference type="Proteomes" id="UP000046393">
    <property type="component" value="Unplaced"/>
</dbReference>
<feature type="active site" description="Acyl-ester intermediate" evidence="5">
    <location>
        <position position="154"/>
    </location>
</feature>
<comment type="subcellular location">
    <subcellularLocation>
        <location evidence="5">Mitochondrion</location>
    </subcellularLocation>
</comment>
<dbReference type="GO" id="GO:0005739">
    <property type="term" value="C:mitochondrion"/>
    <property type="evidence" value="ECO:0007669"/>
    <property type="project" value="UniProtKB-SubCell"/>
</dbReference>
<evidence type="ECO:0000259" key="6">
    <source>
        <dbReference type="Pfam" id="PF01425"/>
    </source>
</evidence>
<dbReference type="GO" id="GO:0070681">
    <property type="term" value="P:glutaminyl-tRNAGln biosynthesis via transamidation"/>
    <property type="evidence" value="ECO:0007669"/>
    <property type="project" value="UniProtKB-UniRule"/>
</dbReference>
<keyword evidence="7" id="KW-1185">Reference proteome</keyword>
<dbReference type="PANTHER" id="PTHR11895">
    <property type="entry name" value="TRANSAMIDASE"/>
    <property type="match status" value="1"/>
</dbReference>
<comment type="similarity">
    <text evidence="5">Belongs to the amidase family. GatA subfamily.</text>
</comment>
<keyword evidence="2 5" id="KW-0547">Nucleotide-binding</keyword>
<evidence type="ECO:0000256" key="1">
    <source>
        <dbReference type="ARBA" id="ARBA00022598"/>
    </source>
</evidence>
<comment type="catalytic activity">
    <reaction evidence="5">
        <text>L-glutamyl-tRNA(Gln) + L-glutamine + ATP + H2O = L-glutaminyl-tRNA(Gln) + L-glutamate + ADP + phosphate + H(+)</text>
        <dbReference type="Rhea" id="RHEA:17521"/>
        <dbReference type="Rhea" id="RHEA-COMP:9681"/>
        <dbReference type="Rhea" id="RHEA-COMP:9684"/>
        <dbReference type="ChEBI" id="CHEBI:15377"/>
        <dbReference type="ChEBI" id="CHEBI:15378"/>
        <dbReference type="ChEBI" id="CHEBI:29985"/>
        <dbReference type="ChEBI" id="CHEBI:30616"/>
        <dbReference type="ChEBI" id="CHEBI:43474"/>
        <dbReference type="ChEBI" id="CHEBI:58359"/>
        <dbReference type="ChEBI" id="CHEBI:78520"/>
        <dbReference type="ChEBI" id="CHEBI:78521"/>
        <dbReference type="ChEBI" id="CHEBI:456216"/>
        <dbReference type="EC" id="6.3.5.7"/>
    </reaction>
</comment>
<dbReference type="AlphaFoldDB" id="A0A0N5AYD7"/>
<accession>A0A0N5AYD7</accession>
<dbReference type="GO" id="GO:0005524">
    <property type="term" value="F:ATP binding"/>
    <property type="evidence" value="ECO:0007669"/>
    <property type="project" value="UniProtKB-KW"/>
</dbReference>
<keyword evidence="3 5" id="KW-0067">ATP-binding</keyword>
<comment type="function">
    <text evidence="5">Allows the formation of correctly charged Gln-tRNA(Gln) through the transamidation of misacylated Glu-tRNA(Gln) in the mitochondria. The reaction takes place in the presence of glutamine and ATP through an activated gamma-phospho-Glu-tRNA(Gln).</text>
</comment>
<dbReference type="InterPro" id="IPR004412">
    <property type="entry name" value="GatA"/>
</dbReference>
<dbReference type="Gene3D" id="3.90.1300.10">
    <property type="entry name" value="Amidase signature (AS) domain"/>
    <property type="match status" value="1"/>
</dbReference>
<evidence type="ECO:0000256" key="4">
    <source>
        <dbReference type="ARBA" id="ARBA00022917"/>
    </source>
</evidence>
<proteinExistence type="inferred from homology"/>
<dbReference type="PANTHER" id="PTHR11895:SF7">
    <property type="entry name" value="GLUTAMYL-TRNA(GLN) AMIDOTRANSFERASE SUBUNIT A, MITOCHONDRIAL"/>
    <property type="match status" value="1"/>
</dbReference>
<dbReference type="Pfam" id="PF01425">
    <property type="entry name" value="Amidase"/>
    <property type="match status" value="1"/>
</dbReference>
<comment type="subunit">
    <text evidence="5">Subunit of the heterotrimeric GatCAB amidotransferase (AdT) complex, composed of A, B and C subunits.</text>
</comment>
<dbReference type="GO" id="GO:0050567">
    <property type="term" value="F:glutaminyl-tRNA synthase (glutamine-hydrolyzing) activity"/>
    <property type="evidence" value="ECO:0007669"/>
    <property type="project" value="UniProtKB-UniRule"/>
</dbReference>
<sequence>MQKIEAAIEKAIKFRKYNALITETFDLAIQQAYTALQHGLQPFPIVVKDCYTFRNVRTTCGSKMLENYISPYSATVVKRLTESGGCIIGKANMDEFCMGTSSSSSYFGPVKNGFSEFNRLDNDWLIPGGSSGGSAVSVQLGFADVALGSDTGGSSRNPAAFTGTFGFKPSYGVLSRHGLIPLVNSLDCPALITKNARECNFYFKNLVGKDSNDAASINAPSSCFIQNRELSNITIGIPEEFFNDSLSQSSWNAWNDAAKALAKLGCKVKKVSMPHIEYSIICYHVIAETDISSNMARYDGVAYGHRSKNTFSTHEMYASGRSEALGEVVRRRILAGNFFLLKRYFAHVNKYFTRALKVRRLIKQDFDRVFREQNCSALLTPVTIGTPPLASQMKEGNYERERSEDFYTQPANMAGIPACSVPFVKTEDGLSIAVQIMSDHLQDGIVLQIADQLEKYSYS</sequence>
<dbReference type="GO" id="GO:0032543">
    <property type="term" value="P:mitochondrial translation"/>
    <property type="evidence" value="ECO:0007669"/>
    <property type="project" value="UniProtKB-UniRule"/>
</dbReference>
<dbReference type="EC" id="6.3.5.7" evidence="5"/>
<organism evidence="7 8">
    <name type="scientific">Syphacia muris</name>
    <dbReference type="NCBI Taxonomy" id="451379"/>
    <lineage>
        <taxon>Eukaryota</taxon>
        <taxon>Metazoa</taxon>
        <taxon>Ecdysozoa</taxon>
        <taxon>Nematoda</taxon>
        <taxon>Chromadorea</taxon>
        <taxon>Rhabditida</taxon>
        <taxon>Spirurina</taxon>
        <taxon>Oxyuridomorpha</taxon>
        <taxon>Oxyuroidea</taxon>
        <taxon>Oxyuridae</taxon>
        <taxon>Syphacia</taxon>
    </lineage>
</organism>
<protein>
    <recommendedName>
        <fullName evidence="5">Glutamyl-tRNA(Gln) amidotransferase subunit A, mitochondrial</fullName>
        <shortName evidence="5">Glu-AdT subunit A</shortName>
        <ecNumber evidence="5">6.3.5.7</ecNumber>
    </recommendedName>
</protein>
<keyword evidence="4 5" id="KW-0648">Protein biosynthesis</keyword>
<dbReference type="HAMAP" id="MF_00120">
    <property type="entry name" value="GatA"/>
    <property type="match status" value="1"/>
</dbReference>
<dbReference type="InterPro" id="IPR023631">
    <property type="entry name" value="Amidase_dom"/>
</dbReference>